<accession>A0AAD4MGV9</accession>
<protein>
    <submittedName>
        <fullName evidence="3">Uncharacterized protein</fullName>
    </submittedName>
</protein>
<reference evidence="3" key="1">
    <citation type="submission" date="2022-01" db="EMBL/GenBank/DDBJ databases">
        <title>Genome Sequence Resource for Two Populations of Ditylenchus destructor, the Migratory Endoparasitic Phytonematode.</title>
        <authorList>
            <person name="Zhang H."/>
            <person name="Lin R."/>
            <person name="Xie B."/>
        </authorList>
    </citation>
    <scope>NUCLEOTIDE SEQUENCE</scope>
    <source>
        <strain evidence="3">BazhouSP</strain>
    </source>
</reference>
<name>A0AAD4MGV9_9BILA</name>
<sequence>MKMFSVFTAQVLAMFLIVVQLSVWEATGQLLTFKRYETRKRLDIPHQPKEELSIKQLVDRIKPFKTKLKDITQDPKEIDKKLAAELAKFPQDKDEAKLTFHKLVVDCKEFWWKTLSYGEPYAVNQINFWSFMNNGKEHEDFKHLHHIYVLMQAQSKKLDKLVDKWMYDQNLINRPKTGTTKTLFQKVLVEGGGPTGLLATMENFVDGRDVVMVNNRSTYDRNRIITLTNRGQQTALPVKLMIFLGMKFKETFVKNGDKASVGNYMPEIPNLTDNDSFVTLRIPIMELEKAVKKRLEVLATYVDTRNKTERGAKPILQLYSGIAVKQIKFSTDNVPHNFAMLDGDGKAKKPEEATPPQKKQTVPQREQELLKLMKEVYGQDIKPDMKVVPHNDDKVTAKERAELEAKGAPVLKYIKLDVILCAGGVGDEVRWKYLSQSDEVTIPQSHIAVDFIKGEKVKSKGKHFVADTMGLGIGGMVTVHSYDAFFEMQKMNDRIKAVVKLLEEAKLADKAKVLKKYENIQELLTSGIVVSKKDERENPVEFRMTPEGKFGIENAFGSSEKIMPVFHENEYSLSFSSDTPLALQALFMDIDKLLPSLKKDVKNATLLKNLKDQMIRKFATAMIRMAIAAYLGNGRPGIDLSETDLINITADGDPGIGLDNDKLNFDTRTVNTRVFPLTVKKIKVPSMWIQIKNVSLLLATMGDSNINSHFRLGSRIDMGFREGSLISSVLRGYHHDDNMKEINALEEIRGNLNGVQSMLENTNTTQATFLNRQPKPTALTVESLCELINNEAKSMAKRIKVFPEAHDFEITFENGKVVSPKQKKFQIKVNKSRVDGKWEPTDPRNAEVTDDGLIKIDTTMYFTLAEAVLQLKPLNSKL</sequence>
<keyword evidence="2" id="KW-0732">Signal</keyword>
<feature type="chain" id="PRO_5042186207" evidence="2">
    <location>
        <begin position="29"/>
        <end position="878"/>
    </location>
</feature>
<dbReference type="AlphaFoldDB" id="A0AAD4MGV9"/>
<comment type="caution">
    <text evidence="3">The sequence shown here is derived from an EMBL/GenBank/DDBJ whole genome shotgun (WGS) entry which is preliminary data.</text>
</comment>
<feature type="signal peptide" evidence="2">
    <location>
        <begin position="1"/>
        <end position="28"/>
    </location>
</feature>
<evidence type="ECO:0000313" key="3">
    <source>
        <dbReference type="EMBL" id="KAI1693507.1"/>
    </source>
</evidence>
<feature type="compositionally biased region" description="Basic and acidic residues" evidence="1">
    <location>
        <begin position="343"/>
        <end position="352"/>
    </location>
</feature>
<evidence type="ECO:0000256" key="1">
    <source>
        <dbReference type="SAM" id="MobiDB-lite"/>
    </source>
</evidence>
<evidence type="ECO:0000313" key="4">
    <source>
        <dbReference type="Proteomes" id="UP001201812"/>
    </source>
</evidence>
<dbReference type="Proteomes" id="UP001201812">
    <property type="component" value="Unassembled WGS sequence"/>
</dbReference>
<proteinExistence type="predicted"/>
<evidence type="ECO:0000256" key="2">
    <source>
        <dbReference type="SAM" id="SignalP"/>
    </source>
</evidence>
<feature type="region of interest" description="Disordered" evidence="1">
    <location>
        <begin position="342"/>
        <end position="364"/>
    </location>
</feature>
<dbReference type="EMBL" id="JAKKPZ010000619">
    <property type="protein sequence ID" value="KAI1693507.1"/>
    <property type="molecule type" value="Genomic_DNA"/>
</dbReference>
<gene>
    <name evidence="3" type="ORF">DdX_20619</name>
</gene>
<organism evidence="3 4">
    <name type="scientific">Ditylenchus destructor</name>
    <dbReference type="NCBI Taxonomy" id="166010"/>
    <lineage>
        <taxon>Eukaryota</taxon>
        <taxon>Metazoa</taxon>
        <taxon>Ecdysozoa</taxon>
        <taxon>Nematoda</taxon>
        <taxon>Chromadorea</taxon>
        <taxon>Rhabditida</taxon>
        <taxon>Tylenchina</taxon>
        <taxon>Tylenchomorpha</taxon>
        <taxon>Sphaerularioidea</taxon>
        <taxon>Anguinidae</taxon>
        <taxon>Anguininae</taxon>
        <taxon>Ditylenchus</taxon>
    </lineage>
</organism>
<keyword evidence="4" id="KW-1185">Reference proteome</keyword>